<sequence>MIDFAGNPAKYGNASPFETPTTQAGLNDMVDGNYGIFMARGGDYQCNVVTGYGGPTGTGPAPWGAGPVWLSRCGSFSPWRDGARDVGLARVGTLVRDEHFGPSGNEFGYVRSRWLQTNTPRRRRQPPPSFSLLDSIHNVHDAYDVVVLDEGDLPPEGPDPAVFEASVASCRLDDVAAPFNRIAFGADGGDLAEEFVQGWLACMAPAFAHYGVSLVVETIETSRDGLVVLVDPTMIAATRACAAFPAPEIPMLVGDGSLDEWPGRVMVRYVAGKVRYLHGSQSGELGRRTLTRTVAGVPGGVIGIYHPNRVMPAHPGGLDDEGSLIQPLVLVGDPCPEAGALRIGSARGVFPG</sequence>
<protein>
    <submittedName>
        <fullName evidence="1">Uncharacterized protein</fullName>
    </submittedName>
</protein>
<name>A0ABS5KJ67_9ACTN</name>
<dbReference type="RefSeq" id="WP_212008092.1">
    <property type="nucleotide sequence ID" value="NZ_JAAFYZ010000013.1"/>
</dbReference>
<gene>
    <name evidence="1" type="ORF">KGQ19_06155</name>
</gene>
<evidence type="ECO:0000313" key="2">
    <source>
        <dbReference type="Proteomes" id="UP000730482"/>
    </source>
</evidence>
<proteinExistence type="predicted"/>
<dbReference type="EMBL" id="JAAFYZ010000013">
    <property type="protein sequence ID" value="MBS2546444.1"/>
    <property type="molecule type" value="Genomic_DNA"/>
</dbReference>
<accession>A0ABS5KJ67</accession>
<reference evidence="1 2" key="1">
    <citation type="submission" date="2020-02" db="EMBL/GenBank/DDBJ databases">
        <title>Acidophilic actinobacteria isolated from forest soil.</title>
        <authorList>
            <person name="Golinska P."/>
        </authorList>
    </citation>
    <scope>NUCLEOTIDE SEQUENCE [LARGE SCALE GENOMIC DNA]</scope>
    <source>
        <strain evidence="1 2">NL8</strain>
    </source>
</reference>
<evidence type="ECO:0000313" key="1">
    <source>
        <dbReference type="EMBL" id="MBS2546444.1"/>
    </source>
</evidence>
<dbReference type="Proteomes" id="UP000730482">
    <property type="component" value="Unassembled WGS sequence"/>
</dbReference>
<organism evidence="1 2">
    <name type="scientific">Catenulispora pinistramenti</name>
    <dbReference type="NCBI Taxonomy" id="2705254"/>
    <lineage>
        <taxon>Bacteria</taxon>
        <taxon>Bacillati</taxon>
        <taxon>Actinomycetota</taxon>
        <taxon>Actinomycetes</taxon>
        <taxon>Catenulisporales</taxon>
        <taxon>Catenulisporaceae</taxon>
        <taxon>Catenulispora</taxon>
    </lineage>
</organism>
<keyword evidence="2" id="KW-1185">Reference proteome</keyword>
<comment type="caution">
    <text evidence="1">The sequence shown here is derived from an EMBL/GenBank/DDBJ whole genome shotgun (WGS) entry which is preliminary data.</text>
</comment>